<keyword evidence="1" id="KW-0472">Membrane</keyword>
<reference evidence="3" key="1">
    <citation type="submission" date="2023-06" db="EMBL/GenBank/DDBJ databases">
        <title>Genomic of Agaribacillus aureum.</title>
        <authorList>
            <person name="Wang G."/>
        </authorList>
    </citation>
    <scope>NUCLEOTIDE SEQUENCE</scope>
    <source>
        <strain evidence="3">BMA12</strain>
    </source>
</reference>
<dbReference type="Proteomes" id="UP001172083">
    <property type="component" value="Unassembled WGS sequence"/>
</dbReference>
<evidence type="ECO:0000259" key="2">
    <source>
        <dbReference type="Pfam" id="PF04536"/>
    </source>
</evidence>
<comment type="caution">
    <text evidence="3">The sequence shown here is derived from an EMBL/GenBank/DDBJ whole genome shotgun (WGS) entry which is preliminary data.</text>
</comment>
<keyword evidence="1" id="KW-0812">Transmembrane</keyword>
<accession>A0ABT8L3M7</accession>
<feature type="transmembrane region" description="Helical" evidence="1">
    <location>
        <begin position="158"/>
        <end position="177"/>
    </location>
</feature>
<feature type="domain" description="TPM" evidence="2">
    <location>
        <begin position="19"/>
        <end position="141"/>
    </location>
</feature>
<keyword evidence="1" id="KW-1133">Transmembrane helix</keyword>
<sequence>MPKVLAQDLPERPNPPTLVNDFAEILNASQRKSLEDKLSNYNDSTSSQIAIVIIPSLNGYEVAQYAVELAEKWGIGQEGKDNGILILVAINDRRMNISTGYGVEAFVPDVTANRIIDRTMAPNFRNGNYFEGLDQATSILMALLSGQFVAEPGARNEGFPITLILVIMGIFFIIIFLRSKGGGGRGGGGFRPTVHTFGNPYRGRSSWGDFSSGGGSFGSGGFGGFGGGSFGGGGASGSW</sequence>
<keyword evidence="4" id="KW-1185">Reference proteome</keyword>
<organism evidence="3 4">
    <name type="scientific">Agaribacillus aureus</name>
    <dbReference type="NCBI Taxonomy" id="3051825"/>
    <lineage>
        <taxon>Bacteria</taxon>
        <taxon>Pseudomonadati</taxon>
        <taxon>Bacteroidota</taxon>
        <taxon>Cytophagia</taxon>
        <taxon>Cytophagales</taxon>
        <taxon>Splendidivirgaceae</taxon>
        <taxon>Agaribacillus</taxon>
    </lineage>
</organism>
<dbReference type="Gene3D" id="3.10.310.50">
    <property type="match status" value="1"/>
</dbReference>
<dbReference type="Pfam" id="PF04536">
    <property type="entry name" value="TPM_phosphatase"/>
    <property type="match status" value="1"/>
</dbReference>
<evidence type="ECO:0000313" key="4">
    <source>
        <dbReference type="Proteomes" id="UP001172083"/>
    </source>
</evidence>
<gene>
    <name evidence="3" type="ORF">QQ020_06235</name>
</gene>
<evidence type="ECO:0000313" key="3">
    <source>
        <dbReference type="EMBL" id="MDN5211637.1"/>
    </source>
</evidence>
<evidence type="ECO:0000256" key="1">
    <source>
        <dbReference type="SAM" id="Phobius"/>
    </source>
</evidence>
<dbReference type="InterPro" id="IPR007621">
    <property type="entry name" value="TPM_dom"/>
</dbReference>
<dbReference type="PANTHER" id="PTHR30373:SF2">
    <property type="entry name" value="UPF0603 PROTEIN YGCG"/>
    <property type="match status" value="1"/>
</dbReference>
<dbReference type="EMBL" id="JAUJEB010000001">
    <property type="protein sequence ID" value="MDN5211637.1"/>
    <property type="molecule type" value="Genomic_DNA"/>
</dbReference>
<name>A0ABT8L3M7_9BACT</name>
<dbReference type="PANTHER" id="PTHR30373">
    <property type="entry name" value="UPF0603 PROTEIN YGCG"/>
    <property type="match status" value="1"/>
</dbReference>
<dbReference type="RefSeq" id="WP_346756967.1">
    <property type="nucleotide sequence ID" value="NZ_JAUJEB010000001.1"/>
</dbReference>
<proteinExistence type="predicted"/>
<protein>
    <submittedName>
        <fullName evidence="3">TPM domain-containing protein</fullName>
    </submittedName>
</protein>